<keyword evidence="7" id="KW-1185">Reference proteome</keyword>
<evidence type="ECO:0000313" key="7">
    <source>
        <dbReference type="Proteomes" id="UP000002785"/>
    </source>
</evidence>
<dbReference type="Pfam" id="PF07992">
    <property type="entry name" value="Pyr_redox_2"/>
    <property type="match status" value="1"/>
</dbReference>
<sequence>MAVVLRPRGVRVMSGDETRPGAAPVPDEAEGSVPFETPDIHGAYPRLSDDQMARLAQHGRRRAAKAGDVLIREGERCEMFYVVLSGSIAVVEGYGTPGERLLRVHGPGRFIGELGLLNGQVAFYTAVVRDPGEILALSMDQLRDLVSRDSTFGDAVLRACLGRRALLVGQGAGFRIIGSRYSPDTRRLREFAARNRLPHRWIDLETDQEAEALLRRFGVGPEQTPLVIWRDTTLLRNPSNAELARLIGLPSLESGNGRGDVLIVGSGPAGLAAAVNAASEGLGTTVVEAMATGGQAGTSSRIENLLGFPSGISGAELTERAVLQADKFGARISLPAEAARLERRDGHYAVGFADGSEITARTVVLATGARYRRLQVPGIEPLEGASVHYSATVYEAQQCRADPVAVVGGGNSAGQAVLFLAGYAPQVYLLVRGPSLEAHMSRYLIDQIERHPRVRVLLHTEVTEALGDKVLEAVMVVDHRTGEHRRLDARALFVFTGADPHTDWLSGALALDARGYVLTGAEAQVCSVPELWQSQGRDCLTLETSLPGVFAAGDVRSGSVKRVASAVGEGAMSIHFVHRYLGHTAAAGGTDSSPNTRPKESAWLA</sequence>
<dbReference type="InterPro" id="IPR050097">
    <property type="entry name" value="Ferredoxin-NADP_redctase_2"/>
</dbReference>
<evidence type="ECO:0000259" key="5">
    <source>
        <dbReference type="PROSITE" id="PS50042"/>
    </source>
</evidence>
<keyword evidence="1" id="KW-0285">Flavoprotein</keyword>
<dbReference type="PANTHER" id="PTHR48105">
    <property type="entry name" value="THIOREDOXIN REDUCTASE 1-RELATED-RELATED"/>
    <property type="match status" value="1"/>
</dbReference>
<organism evidence="6 7">
    <name type="scientific">Streptomyces sviceus (strain ATCC 29083 / DSM 924 / JCM 4929 / NBRC 13980 / NCIMB 11184 / NRRL 5439 / UC 5370)</name>
    <dbReference type="NCBI Taxonomy" id="463191"/>
    <lineage>
        <taxon>Bacteria</taxon>
        <taxon>Bacillati</taxon>
        <taxon>Actinomycetota</taxon>
        <taxon>Actinomycetes</taxon>
        <taxon>Kitasatosporales</taxon>
        <taxon>Streptomycetaceae</taxon>
        <taxon>Streptomyces</taxon>
    </lineage>
</organism>
<gene>
    <name evidence="6" type="ORF">SSEG_08646</name>
</gene>
<evidence type="ECO:0000313" key="6">
    <source>
        <dbReference type="EMBL" id="EDY54841.1"/>
    </source>
</evidence>
<dbReference type="InterPro" id="IPR018488">
    <property type="entry name" value="cNMP-bd_CS"/>
</dbReference>
<evidence type="ECO:0000256" key="4">
    <source>
        <dbReference type="SAM" id="MobiDB-lite"/>
    </source>
</evidence>
<dbReference type="PROSITE" id="PS00888">
    <property type="entry name" value="CNMP_BINDING_1"/>
    <property type="match status" value="1"/>
</dbReference>
<dbReference type="CDD" id="cd00038">
    <property type="entry name" value="CAP_ED"/>
    <property type="match status" value="1"/>
</dbReference>
<dbReference type="AlphaFoldDB" id="B5HPR5"/>
<accession>B5HPR5</accession>
<dbReference type="InterPro" id="IPR036188">
    <property type="entry name" value="FAD/NAD-bd_sf"/>
</dbReference>
<dbReference type="InterPro" id="IPR018490">
    <property type="entry name" value="cNMP-bd_dom_sf"/>
</dbReference>
<name>B5HPR5_STRX2</name>
<dbReference type="PROSITE" id="PS50042">
    <property type="entry name" value="CNMP_BINDING_3"/>
    <property type="match status" value="1"/>
</dbReference>
<dbReference type="SUPFAM" id="SSF51905">
    <property type="entry name" value="FAD/NAD(P)-binding domain"/>
    <property type="match status" value="1"/>
</dbReference>
<feature type="domain" description="Cyclic nucleotide-binding" evidence="5">
    <location>
        <begin position="43"/>
        <end position="146"/>
    </location>
</feature>
<dbReference type="InterPro" id="IPR023753">
    <property type="entry name" value="FAD/NAD-binding_dom"/>
</dbReference>
<dbReference type="PRINTS" id="PR00368">
    <property type="entry name" value="FADPNR"/>
</dbReference>
<protein>
    <submittedName>
        <fullName evidence="6">Thioredoxin reductase</fullName>
    </submittedName>
</protein>
<dbReference type="Gene3D" id="3.40.30.10">
    <property type="entry name" value="Glutaredoxin"/>
    <property type="match status" value="1"/>
</dbReference>
<dbReference type="Gene3D" id="3.50.50.60">
    <property type="entry name" value="FAD/NAD(P)-binding domain"/>
    <property type="match status" value="2"/>
</dbReference>
<dbReference type="SUPFAM" id="SSF51206">
    <property type="entry name" value="cAMP-binding domain-like"/>
    <property type="match status" value="1"/>
</dbReference>
<dbReference type="PRINTS" id="PR00469">
    <property type="entry name" value="PNDRDTASEII"/>
</dbReference>
<dbReference type="InterPro" id="IPR000595">
    <property type="entry name" value="cNMP-bd_dom"/>
</dbReference>
<keyword evidence="2" id="KW-0560">Oxidoreductase</keyword>
<dbReference type="EMBL" id="CM000951">
    <property type="protein sequence ID" value="EDY54841.1"/>
    <property type="molecule type" value="Genomic_DNA"/>
</dbReference>
<dbReference type="SMART" id="SM00100">
    <property type="entry name" value="cNMP"/>
    <property type="match status" value="1"/>
</dbReference>
<dbReference type="Pfam" id="PF00027">
    <property type="entry name" value="cNMP_binding"/>
    <property type="match status" value="1"/>
</dbReference>
<dbReference type="Proteomes" id="UP000002785">
    <property type="component" value="Chromosome"/>
</dbReference>
<proteinExistence type="predicted"/>
<dbReference type="HOGENOM" id="CLU_031864_5_8_11"/>
<evidence type="ECO:0000256" key="1">
    <source>
        <dbReference type="ARBA" id="ARBA00022630"/>
    </source>
</evidence>
<dbReference type="GO" id="GO:0004791">
    <property type="term" value="F:thioredoxin-disulfide reductase (NADPH) activity"/>
    <property type="evidence" value="ECO:0007669"/>
    <property type="project" value="UniProtKB-EC"/>
</dbReference>
<dbReference type="eggNOG" id="COG0492">
    <property type="taxonomic scope" value="Bacteria"/>
</dbReference>
<comment type="catalytic activity">
    <reaction evidence="3">
        <text>[thioredoxin]-dithiol + NADP(+) = [thioredoxin]-disulfide + NADPH + H(+)</text>
        <dbReference type="Rhea" id="RHEA:20345"/>
        <dbReference type="Rhea" id="RHEA-COMP:10698"/>
        <dbReference type="Rhea" id="RHEA-COMP:10700"/>
        <dbReference type="ChEBI" id="CHEBI:15378"/>
        <dbReference type="ChEBI" id="CHEBI:29950"/>
        <dbReference type="ChEBI" id="CHEBI:50058"/>
        <dbReference type="ChEBI" id="CHEBI:57783"/>
        <dbReference type="ChEBI" id="CHEBI:58349"/>
        <dbReference type="EC" id="1.8.1.9"/>
    </reaction>
</comment>
<reference evidence="6" key="1">
    <citation type="submission" date="2009-10" db="EMBL/GenBank/DDBJ databases">
        <title>The genome sequence of Streptomyces sviceus strain ATCC 29083.</title>
        <authorList>
            <consortium name="The Broad Institute Genome Sequencing Platform"/>
            <consortium name="Broad Institute Microbial Sequencing Center"/>
            <person name="Fischbach M."/>
            <person name="Godfrey P."/>
            <person name="Ward D."/>
            <person name="Young S."/>
            <person name="Zeng Q."/>
            <person name="Koehrsen M."/>
            <person name="Alvarado L."/>
            <person name="Berlin A.M."/>
            <person name="Bochicchio J."/>
            <person name="Borenstein D."/>
            <person name="Chapman S.B."/>
            <person name="Chen Z."/>
            <person name="Engels R."/>
            <person name="Freedman E."/>
            <person name="Gellesch M."/>
            <person name="Goldberg J."/>
            <person name="Griggs A."/>
            <person name="Gujja S."/>
            <person name="Heilman E.R."/>
            <person name="Heiman D.I."/>
            <person name="Hepburn T.A."/>
            <person name="Howarth C."/>
            <person name="Jen D."/>
            <person name="Larson L."/>
            <person name="Lewis B."/>
            <person name="Mehta T."/>
            <person name="Park D."/>
            <person name="Pearson M."/>
            <person name="Richards J."/>
            <person name="Roberts A."/>
            <person name="Saif S."/>
            <person name="Shea T.D."/>
            <person name="Shenoy N."/>
            <person name="Sisk P."/>
            <person name="Stolte C."/>
            <person name="Sykes S.N."/>
            <person name="Thomson T."/>
            <person name="Walk T."/>
            <person name="White J."/>
            <person name="Yandava C."/>
            <person name="Straight P."/>
            <person name="Clardy J."/>
            <person name="Hung D."/>
            <person name="Kolter R."/>
            <person name="Mekalanos J."/>
            <person name="Walker S."/>
            <person name="Walsh C.T."/>
            <person name="Wieland-Brown L.C."/>
            <person name="Haas B."/>
            <person name="Nusbaum C."/>
            <person name="Birren B."/>
        </authorList>
    </citation>
    <scope>NUCLEOTIDE SEQUENCE [LARGE SCALE GENOMIC DNA]</scope>
    <source>
        <strain evidence="6">ATCC 29083</strain>
    </source>
</reference>
<evidence type="ECO:0000256" key="3">
    <source>
        <dbReference type="ARBA" id="ARBA00048132"/>
    </source>
</evidence>
<dbReference type="InterPro" id="IPR014710">
    <property type="entry name" value="RmlC-like_jellyroll"/>
</dbReference>
<feature type="region of interest" description="Disordered" evidence="4">
    <location>
        <begin position="13"/>
        <end position="32"/>
    </location>
</feature>
<dbReference type="Gene3D" id="2.60.120.10">
    <property type="entry name" value="Jelly Rolls"/>
    <property type="match status" value="1"/>
</dbReference>
<dbReference type="eggNOG" id="COG0664">
    <property type="taxonomic scope" value="Bacteria"/>
</dbReference>
<evidence type="ECO:0000256" key="2">
    <source>
        <dbReference type="ARBA" id="ARBA00023002"/>
    </source>
</evidence>